<dbReference type="KEGG" id="mtun:MTUNDRAET4_0343.1"/>
<organism evidence="1 2">
    <name type="scientific">Methylocella tundrae</name>
    <dbReference type="NCBI Taxonomy" id="227605"/>
    <lineage>
        <taxon>Bacteria</taxon>
        <taxon>Pseudomonadati</taxon>
        <taxon>Pseudomonadota</taxon>
        <taxon>Alphaproteobacteria</taxon>
        <taxon>Hyphomicrobiales</taxon>
        <taxon>Beijerinckiaceae</taxon>
        <taxon>Methylocella</taxon>
    </lineage>
</organism>
<dbReference type="Proteomes" id="UP000294360">
    <property type="component" value="Plasmid 2"/>
</dbReference>
<accession>A0A4U8Z8A1</accession>
<evidence type="ECO:0000313" key="2">
    <source>
        <dbReference type="Proteomes" id="UP000294360"/>
    </source>
</evidence>
<name>A0A4U8Z8A1_METTU</name>
<evidence type="ECO:0000313" key="1">
    <source>
        <dbReference type="EMBL" id="VFU16729.1"/>
    </source>
</evidence>
<reference evidence="1 2" key="1">
    <citation type="submission" date="2019-03" db="EMBL/GenBank/DDBJ databases">
        <authorList>
            <person name="Kox A.R. M."/>
        </authorList>
    </citation>
    <scope>NUCLEOTIDE SEQUENCE [LARGE SCALE GENOMIC DNA]</scope>
    <source>
        <strain evidence="1">MTUNDRAET4 annotated genome</strain>
        <plasmid evidence="2">2</plasmid>
    </source>
</reference>
<keyword evidence="1" id="KW-0614">Plasmid</keyword>
<dbReference type="EMBL" id="LR536451">
    <property type="protein sequence ID" value="VFU16729.1"/>
    <property type="molecule type" value="Genomic_DNA"/>
</dbReference>
<protein>
    <submittedName>
        <fullName evidence="1">Uncharacterized protein</fullName>
    </submittedName>
</protein>
<gene>
    <name evidence="1" type="ORF">MTUNDRAET4_0343</name>
</gene>
<proteinExistence type="predicted"/>
<geneLocation type="plasmid" evidence="1 2">
    <name>2</name>
</geneLocation>
<dbReference type="AlphaFoldDB" id="A0A4U8Z8A1"/>
<sequence>MTLFSTSGRRTQNTIFQLSHIVYVLSHITQWCSRHIAARTVGGNIGGPNYGVCISAADKPWP</sequence>